<keyword evidence="3" id="KW-0472">Membrane</keyword>
<keyword evidence="5" id="KW-1185">Reference proteome</keyword>
<protein>
    <recommendedName>
        <fullName evidence="6">Phytase-like domain-containing protein</fullName>
    </recommendedName>
</protein>
<evidence type="ECO:0000256" key="2">
    <source>
        <dbReference type="ARBA" id="ARBA00022475"/>
    </source>
</evidence>
<keyword evidence="2" id="KW-1003">Cell membrane</keyword>
<evidence type="ECO:0000313" key="5">
    <source>
        <dbReference type="Proteomes" id="UP000247903"/>
    </source>
</evidence>
<dbReference type="GO" id="GO:0005886">
    <property type="term" value="C:plasma membrane"/>
    <property type="evidence" value="ECO:0007669"/>
    <property type="project" value="UniProtKB-SubCell"/>
</dbReference>
<evidence type="ECO:0000256" key="1">
    <source>
        <dbReference type="ARBA" id="ARBA00004236"/>
    </source>
</evidence>
<dbReference type="InterPro" id="IPR009722">
    <property type="entry name" value="YjiK/CarP"/>
</dbReference>
<evidence type="ECO:0000313" key="4">
    <source>
        <dbReference type="EMBL" id="PXY41359.1"/>
    </source>
</evidence>
<comment type="caution">
    <text evidence="4">The sequence shown here is derived from an EMBL/GenBank/DDBJ whole genome shotgun (WGS) entry which is preliminary data.</text>
</comment>
<dbReference type="SUPFAM" id="SSF50956">
    <property type="entry name" value="Thermostable phytase (3-phytase)"/>
    <property type="match status" value="1"/>
</dbReference>
<dbReference type="Proteomes" id="UP000247903">
    <property type="component" value="Unassembled WGS sequence"/>
</dbReference>
<organism evidence="4 5">
    <name type="scientific">Flavobacterium cheongpyeongense</name>
    <dbReference type="NCBI Taxonomy" id="2212651"/>
    <lineage>
        <taxon>Bacteria</taxon>
        <taxon>Pseudomonadati</taxon>
        <taxon>Bacteroidota</taxon>
        <taxon>Flavobacteriia</taxon>
        <taxon>Flavobacteriales</taxon>
        <taxon>Flavobacteriaceae</taxon>
        <taxon>Flavobacterium</taxon>
    </lineage>
</organism>
<comment type="subcellular location">
    <subcellularLocation>
        <location evidence="1">Cell membrane</location>
    </subcellularLocation>
</comment>
<evidence type="ECO:0000256" key="3">
    <source>
        <dbReference type="ARBA" id="ARBA00023136"/>
    </source>
</evidence>
<accession>A0A2V4BQR0</accession>
<dbReference type="Pfam" id="PF06977">
    <property type="entry name" value="SdiA-regulated"/>
    <property type="match status" value="1"/>
</dbReference>
<gene>
    <name evidence="4" type="ORF">DMB65_08125</name>
</gene>
<dbReference type="EMBL" id="QJHK01000005">
    <property type="protein sequence ID" value="PXY41359.1"/>
    <property type="molecule type" value="Genomic_DNA"/>
</dbReference>
<sequence>MKNILLFLGLLYSALGYSQFNFPQQEMKLDIEINHHLKKKDYHPEISGMTMLENDFYVVCEKDNRILKYDTQFNLVDSIKIPLLSELPKPEYEGIAVYKDHFLLSDEKNVTIIDFTNKTIIPISVPEINGMKDDSGVEGIAIDAEAKKCYLMQEKTGSNGYSILLDCDITEDNGHIKLTTKNSIIINHTYLGKEKDTISRYSDIYVYNHKIYALKLHYPENPKYYIDEINIDAIRKDKPKDWKIDNSNKKYFNSKEITDFINKEDSNIEAVVLSKKDNYFYIINDDKMSDKKDKTTLYKLKNPFE</sequence>
<reference evidence="4 5" key="1">
    <citation type="submission" date="2018-05" db="EMBL/GenBank/DDBJ databases">
        <title>Flavobacterium sp. strain IMCC34759, incomplete genome.</title>
        <authorList>
            <person name="Joung Y."/>
            <person name="Cho J."/>
        </authorList>
    </citation>
    <scope>NUCLEOTIDE SEQUENCE [LARGE SCALE GENOMIC DNA]</scope>
    <source>
        <strain evidence="4 5">IMCC34759</strain>
    </source>
</reference>
<dbReference type="AlphaFoldDB" id="A0A2V4BQR0"/>
<evidence type="ECO:0008006" key="6">
    <source>
        <dbReference type="Google" id="ProtNLM"/>
    </source>
</evidence>
<proteinExistence type="predicted"/>
<name>A0A2V4BQR0_9FLAO</name>
<dbReference type="RefSeq" id="WP_123955292.1">
    <property type="nucleotide sequence ID" value="NZ_QJHK01000005.1"/>
</dbReference>
<dbReference type="OrthoDB" id="978586at2"/>